<evidence type="ECO:0000313" key="3">
    <source>
        <dbReference type="EMBL" id="OQX15245.1"/>
    </source>
</evidence>
<feature type="domain" description="Card1 endonuclease" evidence="1">
    <location>
        <begin position="249"/>
        <end position="372"/>
    </location>
</feature>
<sequence>MHIHICLVSQQLLANYIPIRMDKPDQVHLVSSLDMQKKGLTTRFETLLKQSGFNSVTHTGMPDAGMAEIQRFTRALYDKVTQEYPTARMTVNITGGTKLMSVAMLDIFSAAGHAIIYTDTAKDTLERVHNCSLEPLPAVLGIEEYLLAYGATVHDSASWHAEWRTRAFKRRAAAELLAQITQTKKLQALITVLNAMAMGALSFNGDELVAPQQAFKFPLTAAQLAAVQPLVEAGLFALHDNHQDVMFLDAERTRFICGHWLEEYAWHIAEQVGVNEVACGVEIDWENSRTRNELDVLAVHNNRLLIIECKTVRFSDDRQKSNNTLYKINSLGESLRGLFGQKVLLSAWGVSPTMLDRAKTQGIKILRPHELAAYIQQWSGVTQ</sequence>
<comment type="caution">
    <text evidence="3">The sequence shown here is derived from an EMBL/GenBank/DDBJ whole genome shotgun (WGS) entry which is preliminary data.</text>
</comment>
<dbReference type="InterPro" id="IPR011335">
    <property type="entry name" value="Restrct_endonuc-II-like"/>
</dbReference>
<dbReference type="EMBL" id="MTEJ01000017">
    <property type="protein sequence ID" value="OQX15245.1"/>
    <property type="molecule type" value="Genomic_DNA"/>
</dbReference>
<dbReference type="SUPFAM" id="SSF52980">
    <property type="entry name" value="Restriction endonuclease-like"/>
    <property type="match status" value="1"/>
</dbReference>
<reference evidence="3 4" key="1">
    <citation type="submission" date="2017-01" db="EMBL/GenBank/DDBJ databases">
        <title>Novel large sulfur bacteria in the metagenomes of groundwater-fed chemosynthetic microbial mats in the Lake Huron basin.</title>
        <authorList>
            <person name="Sharrar A.M."/>
            <person name="Flood B.E."/>
            <person name="Bailey J.V."/>
            <person name="Jones D.S."/>
            <person name="Biddanda B."/>
            <person name="Ruberg S.A."/>
            <person name="Marcus D.N."/>
            <person name="Dick G.J."/>
        </authorList>
    </citation>
    <scope>NUCLEOTIDE SEQUENCE [LARGE SCALE GENOMIC DNA]</scope>
    <source>
        <strain evidence="3">A8</strain>
    </source>
</reference>
<dbReference type="Proteomes" id="UP000192491">
    <property type="component" value="Unassembled WGS sequence"/>
</dbReference>
<accession>A0A1Y1QW45</accession>
<dbReference type="Gene3D" id="1.10.10.680">
    <property type="entry name" value="Hypothetical protein VC1899 (Restriction endonuclease-like)"/>
    <property type="match status" value="1"/>
</dbReference>
<dbReference type="Gene3D" id="3.40.1350.10">
    <property type="match status" value="1"/>
</dbReference>
<feature type="domain" description="Card1 CARF" evidence="2">
    <location>
        <begin position="3"/>
        <end position="145"/>
    </location>
</feature>
<evidence type="ECO:0000313" key="4">
    <source>
        <dbReference type="Proteomes" id="UP000192491"/>
    </source>
</evidence>
<dbReference type="AlphaFoldDB" id="A0A1Y1QW45"/>
<dbReference type="GO" id="GO:0003676">
    <property type="term" value="F:nucleic acid binding"/>
    <property type="evidence" value="ECO:0007669"/>
    <property type="project" value="InterPro"/>
</dbReference>
<dbReference type="Gene3D" id="3.40.50.10770">
    <property type="entry name" value="Hypothetical protein VC1899 like domain (Restriction endonuclease-like)"/>
    <property type="match status" value="1"/>
</dbReference>
<evidence type="ECO:0000259" key="2">
    <source>
        <dbReference type="Pfam" id="PF23400"/>
    </source>
</evidence>
<evidence type="ECO:0000259" key="1">
    <source>
        <dbReference type="Pfam" id="PF09002"/>
    </source>
</evidence>
<proteinExistence type="predicted"/>
<evidence type="ECO:0008006" key="5">
    <source>
        <dbReference type="Google" id="ProtNLM"/>
    </source>
</evidence>
<dbReference type="InterPro" id="IPR015093">
    <property type="entry name" value="Card1_endonucl_dom"/>
</dbReference>
<name>A0A1Y1QW45_9GAMM</name>
<gene>
    <name evidence="3" type="ORF">BWK73_07395</name>
</gene>
<organism evidence="3 4">
    <name type="scientific">Thiothrix lacustris</name>
    <dbReference type="NCBI Taxonomy" id="525917"/>
    <lineage>
        <taxon>Bacteria</taxon>
        <taxon>Pseudomonadati</taxon>
        <taxon>Pseudomonadota</taxon>
        <taxon>Gammaproteobacteria</taxon>
        <taxon>Thiotrichales</taxon>
        <taxon>Thiotrichaceae</taxon>
        <taxon>Thiothrix</taxon>
    </lineage>
</organism>
<dbReference type="InterPro" id="IPR011856">
    <property type="entry name" value="tRNA_endonuc-like_dom_sf"/>
</dbReference>
<dbReference type="InterPro" id="IPR056339">
    <property type="entry name" value="CARF_Card1"/>
</dbReference>
<dbReference type="Pfam" id="PF23400">
    <property type="entry name" value="CARF_Card1"/>
    <property type="match status" value="1"/>
</dbReference>
<dbReference type="Pfam" id="PF09002">
    <property type="entry name" value="Card1_endonuc"/>
    <property type="match status" value="1"/>
</dbReference>
<protein>
    <recommendedName>
        <fullName evidence="5">DUF1887 domain-containing protein</fullName>
    </recommendedName>
</protein>